<keyword evidence="2" id="KW-1185">Reference proteome</keyword>
<dbReference type="Proteomes" id="UP001610334">
    <property type="component" value="Unassembled WGS sequence"/>
</dbReference>
<reference evidence="1 2" key="1">
    <citation type="submission" date="2024-07" db="EMBL/GenBank/DDBJ databases">
        <title>Section-level genome sequencing and comparative genomics of Aspergillus sections Usti and Cavernicolus.</title>
        <authorList>
            <consortium name="Lawrence Berkeley National Laboratory"/>
            <person name="Nybo J.L."/>
            <person name="Vesth T.C."/>
            <person name="Theobald S."/>
            <person name="Frisvad J.C."/>
            <person name="Larsen T.O."/>
            <person name="Kjaerboelling I."/>
            <person name="Rothschild-Mancinelli K."/>
            <person name="Lyhne E.K."/>
            <person name="Kogle M.E."/>
            <person name="Barry K."/>
            <person name="Clum A."/>
            <person name="Na H."/>
            <person name="Ledsgaard L."/>
            <person name="Lin J."/>
            <person name="Lipzen A."/>
            <person name="Kuo A."/>
            <person name="Riley R."/>
            <person name="Mondo S."/>
            <person name="Labutti K."/>
            <person name="Haridas S."/>
            <person name="Pangalinan J."/>
            <person name="Salamov A.A."/>
            <person name="Simmons B.A."/>
            <person name="Magnuson J.K."/>
            <person name="Chen J."/>
            <person name="Drula E."/>
            <person name="Henrissat B."/>
            <person name="Wiebenga A."/>
            <person name="Lubbers R.J."/>
            <person name="Gomes A.C."/>
            <person name="Makela M.R."/>
            <person name="Stajich J."/>
            <person name="Grigoriev I.V."/>
            <person name="Mortensen U.H."/>
            <person name="De Vries R.P."/>
            <person name="Baker S.E."/>
            <person name="Andersen M.R."/>
        </authorList>
    </citation>
    <scope>NUCLEOTIDE SEQUENCE [LARGE SCALE GENOMIC DNA]</scope>
    <source>
        <strain evidence="1 2">CBS 588.65</strain>
    </source>
</reference>
<sequence length="172" mass="20037">MQNYWKKVHRWSQHQYRRRIPAAEQVEQQNQVQQSFRTVAWQQIEDIVAWIKAQAVEDEREAASQATEAKQLHNANLWLYMTCWAQFATIVANENLVAVVATPNLELDNPVSCATRVVWEMMEQLARRSQQTVKCCGNGIRMSAVSTMPNQTPYQPLRAYMDEKSIQDHMQL</sequence>
<comment type="caution">
    <text evidence="1">The sequence shown here is derived from an EMBL/GenBank/DDBJ whole genome shotgun (WGS) entry which is preliminary data.</text>
</comment>
<dbReference type="EMBL" id="JBFXLT010000418">
    <property type="protein sequence ID" value="KAL2801497.1"/>
    <property type="molecule type" value="Genomic_DNA"/>
</dbReference>
<protein>
    <submittedName>
        <fullName evidence="1">Uncharacterized protein</fullName>
    </submittedName>
</protein>
<proteinExistence type="predicted"/>
<gene>
    <name evidence="1" type="ORF">BJX63DRAFT_438815</name>
</gene>
<evidence type="ECO:0000313" key="2">
    <source>
        <dbReference type="Proteomes" id="UP001610334"/>
    </source>
</evidence>
<name>A0ABR4GRF0_9EURO</name>
<evidence type="ECO:0000313" key="1">
    <source>
        <dbReference type="EMBL" id="KAL2801497.1"/>
    </source>
</evidence>
<organism evidence="1 2">
    <name type="scientific">Aspergillus granulosus</name>
    <dbReference type="NCBI Taxonomy" id="176169"/>
    <lineage>
        <taxon>Eukaryota</taxon>
        <taxon>Fungi</taxon>
        <taxon>Dikarya</taxon>
        <taxon>Ascomycota</taxon>
        <taxon>Pezizomycotina</taxon>
        <taxon>Eurotiomycetes</taxon>
        <taxon>Eurotiomycetidae</taxon>
        <taxon>Eurotiales</taxon>
        <taxon>Aspergillaceae</taxon>
        <taxon>Aspergillus</taxon>
        <taxon>Aspergillus subgen. Nidulantes</taxon>
    </lineage>
</organism>
<accession>A0ABR4GRF0</accession>